<feature type="transmembrane region" description="Helical" evidence="5">
    <location>
        <begin position="334"/>
        <end position="357"/>
    </location>
</feature>
<reference evidence="7" key="2">
    <citation type="submission" date="2022-06" db="UniProtKB">
        <authorList>
            <consortium name="EnsemblMetazoa"/>
        </authorList>
    </citation>
    <scope>IDENTIFICATION</scope>
</reference>
<feature type="transmembrane region" description="Helical" evidence="5">
    <location>
        <begin position="117"/>
        <end position="139"/>
    </location>
</feature>
<feature type="transmembrane region" description="Helical" evidence="5">
    <location>
        <begin position="431"/>
        <end position="453"/>
    </location>
</feature>
<dbReference type="GO" id="GO:0022857">
    <property type="term" value="F:transmembrane transporter activity"/>
    <property type="evidence" value="ECO:0007669"/>
    <property type="project" value="InterPro"/>
</dbReference>
<feature type="transmembrane region" description="Helical" evidence="5">
    <location>
        <begin position="402"/>
        <end position="419"/>
    </location>
</feature>
<organism evidence="7 8">
    <name type="scientific">Acyrthosiphon pisum</name>
    <name type="common">Pea aphid</name>
    <dbReference type="NCBI Taxonomy" id="7029"/>
    <lineage>
        <taxon>Eukaryota</taxon>
        <taxon>Metazoa</taxon>
        <taxon>Ecdysozoa</taxon>
        <taxon>Arthropoda</taxon>
        <taxon>Hexapoda</taxon>
        <taxon>Insecta</taxon>
        <taxon>Pterygota</taxon>
        <taxon>Neoptera</taxon>
        <taxon>Paraneoptera</taxon>
        <taxon>Hemiptera</taxon>
        <taxon>Sternorrhyncha</taxon>
        <taxon>Aphidomorpha</taxon>
        <taxon>Aphidoidea</taxon>
        <taxon>Aphididae</taxon>
        <taxon>Macrosiphini</taxon>
        <taxon>Acyrthosiphon</taxon>
    </lineage>
</organism>
<evidence type="ECO:0000256" key="5">
    <source>
        <dbReference type="SAM" id="Phobius"/>
    </source>
</evidence>
<reference evidence="8" key="1">
    <citation type="submission" date="2010-06" db="EMBL/GenBank/DDBJ databases">
        <authorList>
            <person name="Jiang H."/>
            <person name="Abraham K."/>
            <person name="Ali S."/>
            <person name="Alsbrooks S.L."/>
            <person name="Anim B.N."/>
            <person name="Anosike U.S."/>
            <person name="Attaway T."/>
            <person name="Bandaranaike D.P."/>
            <person name="Battles P.K."/>
            <person name="Bell S.N."/>
            <person name="Bell A.V."/>
            <person name="Beltran B."/>
            <person name="Bickham C."/>
            <person name="Bustamante Y."/>
            <person name="Caleb T."/>
            <person name="Canada A."/>
            <person name="Cardenas V."/>
            <person name="Carter K."/>
            <person name="Chacko J."/>
            <person name="Chandrabose M.N."/>
            <person name="Chavez D."/>
            <person name="Chavez A."/>
            <person name="Chen L."/>
            <person name="Chu H.-S."/>
            <person name="Claassen K.J."/>
            <person name="Cockrell R."/>
            <person name="Collins M."/>
            <person name="Cooper J.A."/>
            <person name="Cree A."/>
            <person name="Curry S.M."/>
            <person name="Da Y."/>
            <person name="Dao M.D."/>
            <person name="Das B."/>
            <person name="Davila M.-L."/>
            <person name="Davy-Carroll L."/>
            <person name="Denson S."/>
            <person name="Dinh H."/>
            <person name="Ebong V.E."/>
            <person name="Edwards J.R."/>
            <person name="Egan A."/>
            <person name="El-Daye J."/>
            <person name="Escobedo L."/>
            <person name="Fernandez S."/>
            <person name="Fernando P.R."/>
            <person name="Flagg N."/>
            <person name="Forbes L.D."/>
            <person name="Fowler R.G."/>
            <person name="Fu Q."/>
            <person name="Gabisi R.A."/>
            <person name="Ganer J."/>
            <person name="Garbino Pronczuk A."/>
            <person name="Garcia R.M."/>
            <person name="Garner T."/>
            <person name="Garrett T.E."/>
            <person name="Gonzalez D.A."/>
            <person name="Hamid H."/>
            <person name="Hawkins E.S."/>
            <person name="Hirani K."/>
            <person name="Hogues M.E."/>
            <person name="Hollins B."/>
            <person name="Hsiao C.-H."/>
            <person name="Jabil R."/>
            <person name="James M.L."/>
            <person name="Jhangiani S.N."/>
            <person name="Johnson B."/>
            <person name="Johnson Q."/>
            <person name="Joshi V."/>
            <person name="Kalu J.B."/>
            <person name="Kam C."/>
            <person name="Kashfia A."/>
            <person name="Keebler J."/>
            <person name="Kisamo H."/>
            <person name="Kovar C.L."/>
            <person name="Lago L.A."/>
            <person name="Lai C.-Y."/>
            <person name="Laidlaw J."/>
            <person name="Lara F."/>
            <person name="Le T.-K."/>
            <person name="Lee S.L."/>
            <person name="Legall F.H."/>
            <person name="Lemon S.J."/>
            <person name="Lewis L.R."/>
            <person name="Li B."/>
            <person name="Liu Y."/>
            <person name="Liu Y.-S."/>
            <person name="Lopez J."/>
            <person name="Lozado R.J."/>
            <person name="Lu J."/>
            <person name="Madu R.C."/>
            <person name="Maheshwari M."/>
            <person name="Maheshwari R."/>
            <person name="Malloy K."/>
            <person name="Martinez E."/>
            <person name="Mathew T."/>
            <person name="Mercado I.C."/>
            <person name="Mercado C."/>
            <person name="Meyer B."/>
            <person name="Montgomery K."/>
            <person name="Morgan M.B."/>
            <person name="Munidasa M."/>
            <person name="Nazareth L.V."/>
            <person name="Nelson J."/>
            <person name="Ng B.M."/>
            <person name="Nguyen N.B."/>
            <person name="Nguyen P.Q."/>
            <person name="Nguyen T."/>
            <person name="Obregon M."/>
            <person name="Okwuonu G.O."/>
            <person name="Onwere C.G."/>
            <person name="Orozco G."/>
            <person name="Parra A."/>
            <person name="Patel S."/>
            <person name="Patil S."/>
            <person name="Perez A."/>
            <person name="Perez Y."/>
            <person name="Pham C."/>
            <person name="Primus E.L."/>
            <person name="Pu L.-L."/>
            <person name="Puazo M."/>
            <person name="Qin X."/>
            <person name="Quiroz J.B."/>
            <person name="Reese J."/>
            <person name="Richards S."/>
            <person name="Rives C.M."/>
            <person name="Robberts R."/>
            <person name="Ruiz S.J."/>
            <person name="Ruiz M.J."/>
            <person name="Santibanez J."/>
            <person name="Schneider B.W."/>
            <person name="Sisson I."/>
            <person name="Smith M."/>
            <person name="Sodergren E."/>
            <person name="Song X.-Z."/>
            <person name="Song B.B."/>
            <person name="Summersgill H."/>
            <person name="Thelus R."/>
            <person name="Thornton R.D."/>
            <person name="Trejos Z.Y."/>
            <person name="Usmani K."/>
            <person name="Vattathil S."/>
            <person name="Villasana D."/>
            <person name="Walker D.L."/>
            <person name="Wang S."/>
            <person name="Wang K."/>
            <person name="White C.S."/>
            <person name="Williams A.C."/>
            <person name="Williamson J."/>
            <person name="Wilson K."/>
            <person name="Woghiren I.O."/>
            <person name="Woodworth J.R."/>
            <person name="Worley K.C."/>
            <person name="Wright R.A."/>
            <person name="Wu W."/>
            <person name="Young L."/>
            <person name="Zhang L."/>
            <person name="Zhang J."/>
            <person name="Zhu Y."/>
            <person name="Muzny D.M."/>
            <person name="Weinstock G."/>
            <person name="Gibbs R.A."/>
        </authorList>
    </citation>
    <scope>NUCLEOTIDE SEQUENCE [LARGE SCALE GENOMIC DNA]</scope>
    <source>
        <strain evidence="8">LSR1</strain>
    </source>
</reference>
<proteinExistence type="predicted"/>
<feature type="transmembrane region" description="Helical" evidence="5">
    <location>
        <begin position="179"/>
        <end position="198"/>
    </location>
</feature>
<dbReference type="InterPro" id="IPR050549">
    <property type="entry name" value="MFS_Trehalose_Transporter"/>
</dbReference>
<feature type="transmembrane region" description="Helical" evidence="5">
    <location>
        <begin position="369"/>
        <end position="390"/>
    </location>
</feature>
<dbReference type="EnsemblMetazoa" id="XM_001944996.5">
    <property type="protein sequence ID" value="XP_001945031.2"/>
    <property type="gene ID" value="LOC100165042"/>
</dbReference>
<dbReference type="OrthoDB" id="6612291at2759"/>
<evidence type="ECO:0000256" key="1">
    <source>
        <dbReference type="ARBA" id="ARBA00004141"/>
    </source>
</evidence>
<dbReference type="GeneID" id="100165042"/>
<evidence type="ECO:0000256" key="2">
    <source>
        <dbReference type="ARBA" id="ARBA00022692"/>
    </source>
</evidence>
<feature type="transmembrane region" description="Helical" evidence="5">
    <location>
        <begin position="151"/>
        <end position="173"/>
    </location>
</feature>
<name>A0A8R1W1G3_ACYPI</name>
<evidence type="ECO:0000313" key="7">
    <source>
        <dbReference type="EnsemblMetazoa" id="XP_001945031.2"/>
    </source>
</evidence>
<keyword evidence="2 5" id="KW-0812">Transmembrane</keyword>
<dbReference type="InterPro" id="IPR020846">
    <property type="entry name" value="MFS_dom"/>
</dbReference>
<dbReference type="RefSeq" id="XP_001945031.2">
    <property type="nucleotide sequence ID" value="XM_001944996.4"/>
</dbReference>
<dbReference type="Proteomes" id="UP000007819">
    <property type="component" value="Chromosome A2"/>
</dbReference>
<evidence type="ECO:0000256" key="4">
    <source>
        <dbReference type="ARBA" id="ARBA00023136"/>
    </source>
</evidence>
<comment type="subcellular location">
    <subcellularLocation>
        <location evidence="1">Membrane</location>
        <topology evidence="1">Multi-pass membrane protein</topology>
    </subcellularLocation>
</comment>
<dbReference type="PROSITE" id="PS50850">
    <property type="entry name" value="MFS"/>
    <property type="match status" value="1"/>
</dbReference>
<feature type="transmembrane region" description="Helical" evidence="5">
    <location>
        <begin position="21"/>
        <end position="45"/>
    </location>
</feature>
<dbReference type="InterPro" id="IPR005828">
    <property type="entry name" value="MFS_sugar_transport-like"/>
</dbReference>
<feature type="transmembrane region" description="Helical" evidence="5">
    <location>
        <begin position="309"/>
        <end position="327"/>
    </location>
</feature>
<feature type="transmembrane region" description="Helical" evidence="5">
    <location>
        <begin position="93"/>
        <end position="111"/>
    </location>
</feature>
<evidence type="ECO:0000259" key="6">
    <source>
        <dbReference type="PROSITE" id="PS50850"/>
    </source>
</evidence>
<dbReference type="InterPro" id="IPR036259">
    <property type="entry name" value="MFS_trans_sf"/>
</dbReference>
<dbReference type="AlphaFoldDB" id="A0A8R1W1G3"/>
<dbReference type="PANTHER" id="PTHR48021:SF39">
    <property type="entry name" value="MAJOR FACILITATOR SUPERFAMILY (MFS) PROFILE DOMAIN-CONTAINING PROTEIN"/>
    <property type="match status" value="1"/>
</dbReference>
<keyword evidence="3 5" id="KW-1133">Transmembrane helix</keyword>
<dbReference type="Gene3D" id="1.20.1250.20">
    <property type="entry name" value="MFS general substrate transporter like domains"/>
    <property type="match status" value="1"/>
</dbReference>
<evidence type="ECO:0000256" key="3">
    <source>
        <dbReference type="ARBA" id="ARBA00022989"/>
    </source>
</evidence>
<sequence>MDANNHYQYGIKSTLAQCWAISGVWFLQLQLGAQVMISTVVIGAIENRASKDANESLSITSEEASWFASLLYLFTPVGNILSLLLLDRFGHKKCMILTNIPSIIAQIILYFAENVEILYASSILMALTLGFSNAPSLAYAGEVCEPKLRGALTSALNVFYYGGSIILTMVYSITMQWRLTVLLTTVFPMLTIAILLTTPDSPMWLLAKGKHSKAHRNLSRLRGKVSYEKCENEFQEMVRYSSPSNNDEPNQKENTNAWKHLFEPEVIRPFCLMTIYFFFMNLLSGLPLLPYLVSILKEFDAPVNVEWTISFSMALSIVGSLMAVFLIRTLGKRFLTLFTLSICSVCYIAIGLIGVYWKNAEPTTSWAVLILFLTTILISSIGITPVSWTLVTEIFPAKSRNILCSVCTGVCFIITFFMAKYYPELSILVEFYNLFTIVGIVGLFGCIYFYFYLPETENKTLQEITEFFK</sequence>
<evidence type="ECO:0000313" key="8">
    <source>
        <dbReference type="Proteomes" id="UP000007819"/>
    </source>
</evidence>
<protein>
    <recommendedName>
        <fullName evidence="6">Major facilitator superfamily (MFS) profile domain-containing protein</fullName>
    </recommendedName>
</protein>
<dbReference type="GO" id="GO:0016020">
    <property type="term" value="C:membrane"/>
    <property type="evidence" value="ECO:0007669"/>
    <property type="project" value="UniProtKB-SubCell"/>
</dbReference>
<feature type="domain" description="Major facilitator superfamily (MFS) profile" evidence="6">
    <location>
        <begin position="27"/>
        <end position="457"/>
    </location>
</feature>
<feature type="transmembrane region" description="Helical" evidence="5">
    <location>
        <begin position="65"/>
        <end position="86"/>
    </location>
</feature>
<keyword evidence="4 5" id="KW-0472">Membrane</keyword>
<dbReference type="EnsemblMetazoa" id="XM_029489708.1">
    <property type="protein sequence ID" value="XP_029345568.1"/>
    <property type="gene ID" value="LOC100165042"/>
</dbReference>
<dbReference type="KEGG" id="api:100165042"/>
<dbReference type="SUPFAM" id="SSF103473">
    <property type="entry name" value="MFS general substrate transporter"/>
    <property type="match status" value="1"/>
</dbReference>
<accession>A0A8R1W1G3</accession>
<dbReference type="PANTHER" id="PTHR48021">
    <property type="match status" value="1"/>
</dbReference>
<keyword evidence="8" id="KW-1185">Reference proteome</keyword>
<feature type="transmembrane region" description="Helical" evidence="5">
    <location>
        <begin position="270"/>
        <end position="289"/>
    </location>
</feature>
<dbReference type="Pfam" id="PF00083">
    <property type="entry name" value="Sugar_tr"/>
    <property type="match status" value="1"/>
</dbReference>